<reference evidence="7" key="1">
    <citation type="submission" date="2016-03" db="EMBL/GenBank/DDBJ databases">
        <authorList>
            <person name="Devillers H."/>
        </authorList>
    </citation>
    <scope>NUCLEOTIDE SEQUENCE [LARGE SCALE GENOMIC DNA]</scope>
</reference>
<dbReference type="InterPro" id="IPR049055">
    <property type="entry name" value="NDC10_N"/>
</dbReference>
<name>A0A1G4JW73_9SACH</name>
<keyword evidence="1" id="KW-0238">DNA-binding</keyword>
<evidence type="ECO:0000256" key="1">
    <source>
        <dbReference type="ARBA" id="ARBA00023125"/>
    </source>
</evidence>
<evidence type="ECO:0000256" key="2">
    <source>
        <dbReference type="SAM" id="MobiDB-lite"/>
    </source>
</evidence>
<feature type="domain" description="Transcription activator GCR1-like" evidence="3">
    <location>
        <begin position="704"/>
        <end position="786"/>
    </location>
</feature>
<dbReference type="GO" id="GO:0051233">
    <property type="term" value="C:spindle midzone"/>
    <property type="evidence" value="ECO:0007669"/>
    <property type="project" value="EnsemblFungi"/>
</dbReference>
<dbReference type="Gene3D" id="1.10.443.20">
    <property type="entry name" value="Centromere DNA-binding protein complex CBF3 subunit, domain 2"/>
    <property type="match status" value="1"/>
</dbReference>
<dbReference type="GO" id="GO:0031518">
    <property type="term" value="C:CBF3 complex"/>
    <property type="evidence" value="ECO:0007669"/>
    <property type="project" value="EnsemblFungi"/>
</dbReference>
<sequence>MDPELQIKALVDTLAPRTAHQYKLYHTKYLQWCRENRLVRRAETNHPYKDVIVTAPLVHWFILANFVCKEDAQFSVSVLRKMISAFKFLHRICKAYEPDYSYDLDHDYLEGVARLHVNASSEVPPLSPLKIVSVNMWSPHGTRFSEKFFKGGIEKLRFLVDFHVQQYWHFTFADRAKIRLGDLYVSDDRRMLLINQTPPENPGASRRLALLPQSVPWECPLVTLAAYLYLRFYGATKSYKGDGFPDLSRSDDWYFLPLIRGKSLDKYPREETMTNYYADVFRHCHLPYKRREYFYNKNVEYCQYPITRNSELKELQRVGGGEEQAYFPQSIPIDFIRHMNRQSVYEPVGALDAFEYSSAPQALLVQIFPEIEEYKRETTNLSEESYQFLKVLELLRYHLLRALPFITHFFPEHEILRDSMFQNPEFQSFFQQKVEELRVKGQLQRLQPEENGSSNIEHVSTAHSQHMAQKPPPDVTSADSDLDSLHTYLRDQTFQMVQYQSATNFHLLIQSLSRVFEKLETKKSNREYILHQLGSLEQTLQDRISRSSPDDVKKEENSSSITMEPTKPESTDNNDRRRLDEYDSDAENDDDYREVLDESRHQTEDQKEEDDEVDPNLQDELQTLVSQVMDVKFKVVLEEQTKKIETHVNQLIAAQVKEEVRKQLAEVVNNRVDSPTPNPTHQHAASKRVREDSEPPLHISEPQFALSPYLDSIEDVVLEWFTPNPEQRNECVHTMNRKYGKTWRSRSPDAAPLYRQRKMIVEFYICLVNQRQMDRYRAVAVCENLRGSETLDEFSGKLKEWKKNHQNSFDGLG</sequence>
<evidence type="ECO:0000259" key="5">
    <source>
        <dbReference type="Pfam" id="PF21400"/>
    </source>
</evidence>
<dbReference type="InterPro" id="IPR038279">
    <property type="entry name" value="Ndc10_dom2_sf"/>
</dbReference>
<organism evidence="6 7">
    <name type="scientific">Lachancea dasiensis</name>
    <dbReference type="NCBI Taxonomy" id="1072105"/>
    <lineage>
        <taxon>Eukaryota</taxon>
        <taxon>Fungi</taxon>
        <taxon>Dikarya</taxon>
        <taxon>Ascomycota</taxon>
        <taxon>Saccharomycotina</taxon>
        <taxon>Saccharomycetes</taxon>
        <taxon>Saccharomycetales</taxon>
        <taxon>Saccharomycetaceae</taxon>
        <taxon>Lachancea</taxon>
    </lineage>
</organism>
<feature type="region of interest" description="Disordered" evidence="2">
    <location>
        <begin position="668"/>
        <end position="695"/>
    </location>
</feature>
<feature type="region of interest" description="Disordered" evidence="2">
    <location>
        <begin position="459"/>
        <end position="479"/>
    </location>
</feature>
<feature type="region of interest" description="Disordered" evidence="2">
    <location>
        <begin position="540"/>
        <end position="592"/>
    </location>
</feature>
<evidence type="ECO:0000259" key="4">
    <source>
        <dbReference type="Pfam" id="PF16787"/>
    </source>
</evidence>
<dbReference type="InterPro" id="IPR010998">
    <property type="entry name" value="Integrase_recombinase_N"/>
</dbReference>
<dbReference type="GO" id="GO:0008301">
    <property type="term" value="F:DNA binding, bending"/>
    <property type="evidence" value="ECO:0007669"/>
    <property type="project" value="EnsemblFungi"/>
</dbReference>
<feature type="domain" description="Ndc10" evidence="4">
    <location>
        <begin position="130"/>
        <end position="427"/>
    </location>
</feature>
<dbReference type="GO" id="GO:0000776">
    <property type="term" value="C:kinetochore"/>
    <property type="evidence" value="ECO:0007669"/>
    <property type="project" value="EnsemblFungi"/>
</dbReference>
<dbReference type="InterPro" id="IPR022210">
    <property type="entry name" value="TF_GCR1-like"/>
</dbReference>
<dbReference type="CDD" id="cd11602">
    <property type="entry name" value="Ndc10"/>
    <property type="match status" value="1"/>
</dbReference>
<protein>
    <submittedName>
        <fullName evidence="6">LADA_0G14796g1_1</fullName>
    </submittedName>
</protein>
<dbReference type="GO" id="GO:0000022">
    <property type="term" value="P:mitotic spindle elongation"/>
    <property type="evidence" value="ECO:0007669"/>
    <property type="project" value="EnsemblFungi"/>
</dbReference>
<dbReference type="STRING" id="1266660.A0A1G4JW73"/>
<dbReference type="Pfam" id="PF12550">
    <property type="entry name" value="GCR1_C"/>
    <property type="match status" value="1"/>
</dbReference>
<accession>A0A1G4JW73</accession>
<gene>
    <name evidence="6" type="ORF">LADA_0G14796G</name>
</gene>
<dbReference type="AlphaFoldDB" id="A0A1G4JW73"/>
<evidence type="ECO:0000313" key="6">
    <source>
        <dbReference type="EMBL" id="SCU95296.1"/>
    </source>
</evidence>
<dbReference type="Gene3D" id="1.10.150.130">
    <property type="match status" value="1"/>
</dbReference>
<feature type="compositionally biased region" description="Acidic residues" evidence="2">
    <location>
        <begin position="582"/>
        <end position="592"/>
    </location>
</feature>
<dbReference type="Pfam" id="PF16787">
    <property type="entry name" value="NDC10_II"/>
    <property type="match status" value="1"/>
</dbReference>
<evidence type="ECO:0000259" key="3">
    <source>
        <dbReference type="Pfam" id="PF12550"/>
    </source>
</evidence>
<feature type="compositionally biased region" description="Polar residues" evidence="2">
    <location>
        <begin position="671"/>
        <end position="683"/>
    </location>
</feature>
<feature type="domain" description="NDC10 N-terminal" evidence="5">
    <location>
        <begin position="5"/>
        <end position="116"/>
    </location>
</feature>
<dbReference type="GO" id="GO:0000921">
    <property type="term" value="P:septin ring assembly"/>
    <property type="evidence" value="ECO:0007669"/>
    <property type="project" value="EnsemblFungi"/>
</dbReference>
<keyword evidence="7" id="KW-1185">Reference proteome</keyword>
<feature type="compositionally biased region" description="Basic and acidic residues" evidence="2">
    <location>
        <begin position="543"/>
        <end position="557"/>
    </location>
</feature>
<dbReference type="GO" id="GO:0019237">
    <property type="term" value="F:centromeric DNA binding"/>
    <property type="evidence" value="ECO:0007669"/>
    <property type="project" value="EnsemblFungi"/>
</dbReference>
<evidence type="ECO:0000313" key="7">
    <source>
        <dbReference type="Proteomes" id="UP000190274"/>
    </source>
</evidence>
<proteinExistence type="predicted"/>
<dbReference type="Proteomes" id="UP000190274">
    <property type="component" value="Chromosome G"/>
</dbReference>
<feature type="compositionally biased region" description="Basic and acidic residues" evidence="2">
    <location>
        <begin position="566"/>
        <end position="581"/>
    </location>
</feature>
<dbReference type="Pfam" id="PF21400">
    <property type="entry name" value="Ndc10_N"/>
    <property type="match status" value="1"/>
</dbReference>
<dbReference type="InterPro" id="IPR031872">
    <property type="entry name" value="NDC10_II"/>
</dbReference>
<dbReference type="OrthoDB" id="4032152at2759"/>
<dbReference type="GO" id="GO:0051382">
    <property type="term" value="P:kinetochore assembly"/>
    <property type="evidence" value="ECO:0007669"/>
    <property type="project" value="EnsemblFungi"/>
</dbReference>
<dbReference type="EMBL" id="LT598457">
    <property type="protein sequence ID" value="SCU95296.1"/>
    <property type="molecule type" value="Genomic_DNA"/>
</dbReference>